<comment type="caution">
    <text evidence="12">The sequence shown here is derived from an EMBL/GenBank/DDBJ whole genome shotgun (WGS) entry which is preliminary data.</text>
</comment>
<comment type="subcellular location">
    <subcellularLocation>
        <location evidence="2">Nucleus</location>
    </subcellularLocation>
</comment>
<dbReference type="EC" id="3.4.25.1" evidence="3"/>
<dbReference type="PANTHER" id="PTHR32194:SF0">
    <property type="entry name" value="ATP-DEPENDENT PROTEASE SUBUNIT HSLV"/>
    <property type="match status" value="1"/>
</dbReference>
<name>A0A5J4Z3G2_PORPP</name>
<dbReference type="GO" id="GO:0005737">
    <property type="term" value="C:cytoplasm"/>
    <property type="evidence" value="ECO:0007669"/>
    <property type="project" value="TreeGrafter"/>
</dbReference>
<feature type="active site" description="Nucleophile" evidence="11">
    <location>
        <position position="64"/>
    </location>
</feature>
<dbReference type="GO" id="GO:0051603">
    <property type="term" value="P:proteolysis involved in protein catabolic process"/>
    <property type="evidence" value="ECO:0007669"/>
    <property type="project" value="InterPro"/>
</dbReference>
<reference evidence="13" key="1">
    <citation type="journal article" date="2019" name="Nat. Commun.">
        <title>Expansion of phycobilisome linker gene families in mesophilic red algae.</title>
        <authorList>
            <person name="Lee J."/>
            <person name="Kim D."/>
            <person name="Bhattacharya D."/>
            <person name="Yoon H.S."/>
        </authorList>
    </citation>
    <scope>NUCLEOTIDE SEQUENCE [LARGE SCALE GENOMIC DNA]</scope>
    <source>
        <strain evidence="13">CCMP 1328</strain>
    </source>
</reference>
<evidence type="ECO:0000256" key="8">
    <source>
        <dbReference type="ARBA" id="ARBA00022942"/>
    </source>
</evidence>
<dbReference type="FunFam" id="3.60.20.10:FF:000010">
    <property type="entry name" value="Proteasome subunit beta type-1"/>
    <property type="match status" value="1"/>
</dbReference>
<gene>
    <name evidence="12" type="ORF">FVE85_5337</name>
</gene>
<keyword evidence="6" id="KW-0888">Threonine protease</keyword>
<organism evidence="12 13">
    <name type="scientific">Porphyridium purpureum</name>
    <name type="common">Red alga</name>
    <name type="synonym">Porphyridium cruentum</name>
    <dbReference type="NCBI Taxonomy" id="35688"/>
    <lineage>
        <taxon>Eukaryota</taxon>
        <taxon>Rhodophyta</taxon>
        <taxon>Bangiophyceae</taxon>
        <taxon>Porphyridiales</taxon>
        <taxon>Porphyridiaceae</taxon>
        <taxon>Porphyridium</taxon>
    </lineage>
</organism>
<dbReference type="OrthoDB" id="7854943at2759"/>
<proteinExistence type="predicted"/>
<dbReference type="InterPro" id="IPR029055">
    <property type="entry name" value="Ntn_hydrolases_N"/>
</dbReference>
<dbReference type="InterPro" id="IPR001353">
    <property type="entry name" value="Proteasome_sua/b"/>
</dbReference>
<keyword evidence="4" id="KW-0963">Cytoplasm</keyword>
<dbReference type="SUPFAM" id="SSF56235">
    <property type="entry name" value="N-terminal nucleophile aminohydrolases (Ntn hydrolases)"/>
    <property type="match status" value="1"/>
</dbReference>
<keyword evidence="9" id="KW-0865">Zymogen</keyword>
<evidence type="ECO:0000256" key="11">
    <source>
        <dbReference type="PIRSR" id="PIRSR600243-1"/>
    </source>
</evidence>
<dbReference type="Gene3D" id="3.60.20.10">
    <property type="entry name" value="Glutamine Phosphoribosylpyrophosphate, subunit 1, domain 1"/>
    <property type="match status" value="1"/>
</dbReference>
<accession>A0A5J4Z3G2</accession>
<dbReference type="PANTHER" id="PTHR32194">
    <property type="entry name" value="METALLOPROTEASE TLDD"/>
    <property type="match status" value="1"/>
</dbReference>
<dbReference type="EMBL" id="VRMN01000001">
    <property type="protein sequence ID" value="KAA8497752.1"/>
    <property type="molecule type" value="Genomic_DNA"/>
</dbReference>
<keyword evidence="8 12" id="KW-0647">Proteasome</keyword>
<evidence type="ECO:0000256" key="4">
    <source>
        <dbReference type="ARBA" id="ARBA00022490"/>
    </source>
</evidence>
<dbReference type="InterPro" id="IPR000243">
    <property type="entry name" value="Pept_T1A_subB"/>
</dbReference>
<keyword evidence="10" id="KW-0539">Nucleus</keyword>
<dbReference type="AlphaFoldDB" id="A0A5J4Z3G2"/>
<keyword evidence="7" id="KW-0378">Hydrolase</keyword>
<evidence type="ECO:0000256" key="2">
    <source>
        <dbReference type="ARBA" id="ARBA00004123"/>
    </source>
</evidence>
<keyword evidence="5" id="KW-0645">Protease</keyword>
<dbReference type="OMA" id="TFIYGYC"/>
<evidence type="ECO:0000313" key="12">
    <source>
        <dbReference type="EMBL" id="KAA8497752.1"/>
    </source>
</evidence>
<protein>
    <recommendedName>
        <fullName evidence="3">proteasome endopeptidase complex</fullName>
        <ecNumber evidence="3">3.4.25.1</ecNumber>
    </recommendedName>
</protein>
<dbReference type="GO" id="GO:0019774">
    <property type="term" value="C:proteasome core complex, beta-subunit complex"/>
    <property type="evidence" value="ECO:0007669"/>
    <property type="project" value="UniProtKB-ARBA"/>
</dbReference>
<evidence type="ECO:0000256" key="7">
    <source>
        <dbReference type="ARBA" id="ARBA00022801"/>
    </source>
</evidence>
<dbReference type="Proteomes" id="UP000324585">
    <property type="component" value="Unassembled WGS sequence"/>
</dbReference>
<evidence type="ECO:0000256" key="5">
    <source>
        <dbReference type="ARBA" id="ARBA00022670"/>
    </source>
</evidence>
<dbReference type="CDD" id="cd03762">
    <property type="entry name" value="proteasome_beta_type_6"/>
    <property type="match status" value="1"/>
</dbReference>
<comment type="catalytic activity">
    <reaction evidence="1">
        <text>Cleavage of peptide bonds with very broad specificity.</text>
        <dbReference type="EC" id="3.4.25.1"/>
    </reaction>
</comment>
<evidence type="ECO:0000256" key="6">
    <source>
        <dbReference type="ARBA" id="ARBA00022698"/>
    </source>
</evidence>
<dbReference type="GO" id="GO:0004298">
    <property type="term" value="F:threonine-type endopeptidase activity"/>
    <property type="evidence" value="ECO:0007669"/>
    <property type="project" value="UniProtKB-KW"/>
</dbReference>
<dbReference type="PROSITE" id="PS51476">
    <property type="entry name" value="PROTEASOME_BETA_2"/>
    <property type="match status" value="1"/>
</dbReference>
<evidence type="ECO:0000256" key="10">
    <source>
        <dbReference type="ARBA" id="ARBA00023242"/>
    </source>
</evidence>
<evidence type="ECO:0000256" key="3">
    <source>
        <dbReference type="ARBA" id="ARBA00012039"/>
    </source>
</evidence>
<dbReference type="PRINTS" id="PR00141">
    <property type="entry name" value="PROTEASOME"/>
</dbReference>
<evidence type="ECO:0000313" key="13">
    <source>
        <dbReference type="Proteomes" id="UP000324585"/>
    </source>
</evidence>
<dbReference type="InterPro" id="IPR023333">
    <property type="entry name" value="Proteasome_suB-type"/>
</dbReference>
<evidence type="ECO:0000256" key="9">
    <source>
        <dbReference type="ARBA" id="ARBA00023145"/>
    </source>
</evidence>
<sequence length="263" mass="28274">MLGVLYFHQQGNAAEKLAMDGGIGQGKKGEKGECCESLVGVKMSAELMELASMDWTNTEHMMGTTIMATAFDGGVVMGADSRTTTGSYIANRVSDKITPITDKVWCCRSGSAADTQAISDYVRLYTAQHAIELGQEPRVKTVANLFREICYSNKANLMAGIICAGWDQFSGGQVYNITLGGSCVQQPFSIGGSGSTYIYGYCDSNFRENMTRDECVEFVKHALALAMARDGSSGGVIRMVIIDSSGVQKVFIPGDKLPMAWQG</sequence>
<keyword evidence="13" id="KW-1185">Reference proteome</keyword>
<dbReference type="Pfam" id="PF00227">
    <property type="entry name" value="Proteasome"/>
    <property type="match status" value="1"/>
</dbReference>
<dbReference type="GO" id="GO:0005634">
    <property type="term" value="C:nucleus"/>
    <property type="evidence" value="ECO:0007669"/>
    <property type="project" value="UniProtKB-SubCell"/>
</dbReference>
<evidence type="ECO:0000256" key="1">
    <source>
        <dbReference type="ARBA" id="ARBA00001198"/>
    </source>
</evidence>